<keyword evidence="2" id="KW-0732">Signal</keyword>
<proteinExistence type="predicted"/>
<accession>A0A6L6GD05</accession>
<feature type="chain" id="PRO_5027036362" evidence="2">
    <location>
        <begin position="23"/>
        <end position="187"/>
    </location>
</feature>
<gene>
    <name evidence="3" type="ORF">GIX10_03000</name>
</gene>
<feature type="compositionally biased region" description="Polar residues" evidence="1">
    <location>
        <begin position="157"/>
        <end position="166"/>
    </location>
</feature>
<evidence type="ECO:0000313" key="4">
    <source>
        <dbReference type="Proteomes" id="UP000473854"/>
    </source>
</evidence>
<dbReference type="AlphaFoldDB" id="A0A6L6GD05"/>
<comment type="caution">
    <text evidence="3">The sequence shown here is derived from an EMBL/GenBank/DDBJ whole genome shotgun (WGS) entry which is preliminary data.</text>
</comment>
<dbReference type="Gene3D" id="1.20.120.20">
    <property type="entry name" value="Apolipoprotein"/>
    <property type="match status" value="1"/>
</dbReference>
<protein>
    <submittedName>
        <fullName evidence="3">Uncharacterized protein</fullName>
    </submittedName>
</protein>
<evidence type="ECO:0000256" key="2">
    <source>
        <dbReference type="SAM" id="SignalP"/>
    </source>
</evidence>
<dbReference type="EMBL" id="WLYL01000005">
    <property type="protein sequence ID" value="MTD10419.1"/>
    <property type="molecule type" value="Genomic_DNA"/>
</dbReference>
<organism evidence="3 4">
    <name type="scientific">Acinetobacter faecalis</name>
    <dbReference type="NCBI Taxonomy" id="2665161"/>
    <lineage>
        <taxon>Bacteria</taxon>
        <taxon>Pseudomonadati</taxon>
        <taxon>Pseudomonadota</taxon>
        <taxon>Gammaproteobacteria</taxon>
        <taxon>Moraxellales</taxon>
        <taxon>Moraxellaceae</taxon>
        <taxon>Acinetobacter</taxon>
    </lineage>
</organism>
<evidence type="ECO:0000313" key="3">
    <source>
        <dbReference type="EMBL" id="MTD10419.1"/>
    </source>
</evidence>
<sequence length="187" mass="20187">MINQSKAVLFVSAILATTPLFAQTETVQTAQPVKQSPAYGDNPNIFKVLGHKAKEKIDTTAVKIDNGVQKGVTKVKPKAEQAWENTKDFSEETADKAANGINRTVTKAKEGVFGNPEDKAPIVQHSLSQSSTDNQPKTFLDSIPAPQPKIIEPATVVQKNEVQTPVTSNTTQNTDTTNTDTDSSIPR</sequence>
<dbReference type="RefSeq" id="WP_154772056.1">
    <property type="nucleotide sequence ID" value="NZ_WLYL01000005.1"/>
</dbReference>
<reference evidence="3 4" key="1">
    <citation type="submission" date="2019-11" db="EMBL/GenBank/DDBJ databases">
        <authorList>
            <person name="An D."/>
        </authorList>
    </citation>
    <scope>NUCLEOTIDE SEQUENCE [LARGE SCALE GENOMIC DNA]</scope>
    <source>
        <strain evidence="3 4">YIM 103518</strain>
    </source>
</reference>
<feature type="signal peptide" evidence="2">
    <location>
        <begin position="1"/>
        <end position="22"/>
    </location>
</feature>
<feature type="region of interest" description="Disordered" evidence="1">
    <location>
        <begin position="127"/>
        <end position="187"/>
    </location>
</feature>
<feature type="compositionally biased region" description="Low complexity" evidence="1">
    <location>
        <begin position="167"/>
        <end position="187"/>
    </location>
</feature>
<dbReference type="Proteomes" id="UP000473854">
    <property type="component" value="Unassembled WGS sequence"/>
</dbReference>
<name>A0A6L6GD05_9GAMM</name>
<evidence type="ECO:0000256" key="1">
    <source>
        <dbReference type="SAM" id="MobiDB-lite"/>
    </source>
</evidence>
<feature type="compositionally biased region" description="Polar residues" evidence="1">
    <location>
        <begin position="127"/>
        <end position="137"/>
    </location>
</feature>